<gene>
    <name evidence="2" type="ORF">GPUH_LOCUS12159</name>
</gene>
<dbReference type="EMBL" id="UYRT01079088">
    <property type="protein sequence ID" value="VDN19957.1"/>
    <property type="molecule type" value="Genomic_DNA"/>
</dbReference>
<evidence type="ECO:0000313" key="2">
    <source>
        <dbReference type="EMBL" id="VDN19957.1"/>
    </source>
</evidence>
<reference evidence="4" key="1">
    <citation type="submission" date="2016-06" db="UniProtKB">
        <authorList>
            <consortium name="WormBaseParasite"/>
        </authorList>
    </citation>
    <scope>IDENTIFICATION</scope>
</reference>
<feature type="compositionally biased region" description="Polar residues" evidence="1">
    <location>
        <begin position="218"/>
        <end position="230"/>
    </location>
</feature>
<evidence type="ECO:0000313" key="4">
    <source>
        <dbReference type="WBParaSite" id="GPUH_0001217301-mRNA-1"/>
    </source>
</evidence>
<sequence length="397" mass="43902">MNPRAHHNPWPFTADEEKCMWDHIYARLRAGDEAARHPHGQSLAVVGFRIERREGILLLTNASGVVVAYEKEDKLYQMSDLMEEEVCDDKLYQMSDLMEEEVSDVIDDDDWKPNKNLKKLSSGGKPSKKLQKLSTSRKPSEKLENLSPVRKPSKKLEKSSPGKKPSAKLENLSPVRKPSKKLEILSPRSSMFVSVRKCERKSEAGKSRGAVTDKIANGNESEQQVDSSGETVGVEVAEKSTVKNVGHQQVDSNGKAGDPGGETVGAEVAEKSTDEIGSEQQQLMDSGGGTVGIEVEQREDVVCAIESENAVQTVRQRSGNNSDFRVTTSDAPVKRKTLSAFVDDELKSLLAQIDRNQRCTGAQKMKAKRTLKRCAEKAKQIGVSLNNYLDRIRPPDL</sequence>
<feature type="region of interest" description="Disordered" evidence="1">
    <location>
        <begin position="108"/>
        <end position="286"/>
    </location>
</feature>
<proteinExistence type="predicted"/>
<evidence type="ECO:0000313" key="3">
    <source>
        <dbReference type="Proteomes" id="UP000271098"/>
    </source>
</evidence>
<reference evidence="2 3" key="2">
    <citation type="submission" date="2018-11" db="EMBL/GenBank/DDBJ databases">
        <authorList>
            <consortium name="Pathogen Informatics"/>
        </authorList>
    </citation>
    <scope>NUCLEOTIDE SEQUENCE [LARGE SCALE GENOMIC DNA]</scope>
</reference>
<feature type="compositionally biased region" description="Basic and acidic residues" evidence="1">
    <location>
        <begin position="196"/>
        <end position="206"/>
    </location>
</feature>
<dbReference type="WBParaSite" id="GPUH_0001217301-mRNA-1">
    <property type="protein sequence ID" value="GPUH_0001217301-mRNA-1"/>
    <property type="gene ID" value="GPUH_0001217301"/>
</dbReference>
<accession>A0A183DTW8</accession>
<dbReference type="AlphaFoldDB" id="A0A183DTW8"/>
<protein>
    <submittedName>
        <fullName evidence="4">DUF4378 domain-containing protein</fullName>
    </submittedName>
</protein>
<keyword evidence="3" id="KW-1185">Reference proteome</keyword>
<evidence type="ECO:0000256" key="1">
    <source>
        <dbReference type="SAM" id="MobiDB-lite"/>
    </source>
</evidence>
<feature type="compositionally biased region" description="Polar residues" evidence="1">
    <location>
        <begin position="242"/>
        <end position="252"/>
    </location>
</feature>
<organism evidence="4">
    <name type="scientific">Gongylonema pulchrum</name>
    <dbReference type="NCBI Taxonomy" id="637853"/>
    <lineage>
        <taxon>Eukaryota</taxon>
        <taxon>Metazoa</taxon>
        <taxon>Ecdysozoa</taxon>
        <taxon>Nematoda</taxon>
        <taxon>Chromadorea</taxon>
        <taxon>Rhabditida</taxon>
        <taxon>Spirurina</taxon>
        <taxon>Spiruromorpha</taxon>
        <taxon>Spiruroidea</taxon>
        <taxon>Gongylonematidae</taxon>
        <taxon>Gongylonema</taxon>
    </lineage>
</organism>
<dbReference type="Proteomes" id="UP000271098">
    <property type="component" value="Unassembled WGS sequence"/>
</dbReference>
<name>A0A183DTW8_9BILA</name>